<feature type="transmembrane region" description="Helical" evidence="1">
    <location>
        <begin position="290"/>
        <end position="314"/>
    </location>
</feature>
<keyword evidence="1" id="KW-1133">Transmembrane helix</keyword>
<dbReference type="RefSeq" id="WP_184033485.1">
    <property type="nucleotide sequence ID" value="NZ_JACHHY010000001.1"/>
</dbReference>
<reference evidence="2 3" key="1">
    <citation type="submission" date="2020-08" db="EMBL/GenBank/DDBJ databases">
        <title>Genomic Encyclopedia of Type Strains, Phase IV (KMG-IV): sequencing the most valuable type-strain genomes for metagenomic binning, comparative biology and taxonomic classification.</title>
        <authorList>
            <person name="Goeker M."/>
        </authorList>
    </citation>
    <scope>NUCLEOTIDE SEQUENCE [LARGE SCALE GENOMIC DNA]</scope>
    <source>
        <strain evidence="2 3">DSM 27165</strain>
    </source>
</reference>
<accession>A0A840MED4</accession>
<evidence type="ECO:0000313" key="3">
    <source>
        <dbReference type="Proteomes" id="UP000575898"/>
    </source>
</evidence>
<protein>
    <submittedName>
        <fullName evidence="2">Uncharacterized protein</fullName>
    </submittedName>
</protein>
<dbReference type="AlphaFoldDB" id="A0A840MED4"/>
<comment type="caution">
    <text evidence="2">The sequence shown here is derived from an EMBL/GenBank/DDBJ whole genome shotgun (WGS) entry which is preliminary data.</text>
</comment>
<feature type="transmembrane region" description="Helical" evidence="1">
    <location>
        <begin position="93"/>
        <end position="115"/>
    </location>
</feature>
<keyword evidence="1" id="KW-0812">Transmembrane</keyword>
<dbReference type="Proteomes" id="UP000575898">
    <property type="component" value="Unassembled WGS sequence"/>
</dbReference>
<proteinExistence type="predicted"/>
<feature type="transmembrane region" description="Helical" evidence="1">
    <location>
        <begin position="217"/>
        <end position="235"/>
    </location>
</feature>
<name>A0A840MED4_9PROT</name>
<feature type="transmembrane region" description="Helical" evidence="1">
    <location>
        <begin position="12"/>
        <end position="34"/>
    </location>
</feature>
<feature type="transmembrane region" description="Helical" evidence="1">
    <location>
        <begin position="262"/>
        <end position="284"/>
    </location>
</feature>
<evidence type="ECO:0000256" key="1">
    <source>
        <dbReference type="SAM" id="Phobius"/>
    </source>
</evidence>
<feature type="transmembrane region" description="Helical" evidence="1">
    <location>
        <begin position="121"/>
        <end position="145"/>
    </location>
</feature>
<keyword evidence="3" id="KW-1185">Reference proteome</keyword>
<keyword evidence="1" id="KW-0472">Membrane</keyword>
<feature type="transmembrane region" description="Helical" evidence="1">
    <location>
        <begin position="46"/>
        <end position="67"/>
    </location>
</feature>
<feature type="transmembrane region" description="Helical" evidence="1">
    <location>
        <begin position="177"/>
        <end position="197"/>
    </location>
</feature>
<dbReference type="EMBL" id="JACHHY010000001">
    <property type="protein sequence ID" value="MBB5016760.1"/>
    <property type="molecule type" value="Genomic_DNA"/>
</dbReference>
<sequence length="342" mass="36435">MADHVSWQWNRIISNVVMRFTLDLIIVGLLYFAAGRVWQNLEPAAIQLFIAAYLPCALVIVTAETLFDERNRLSSSAVAASSQSGSPLGSLDLWSGLVAMGGGLAALCIGGLMWLSSVLPASWGTLALILALLWSSLVLASLITVRWMGLGYLKRFALQSHQDNRPATESESDDRMFGAYLLPWGLLAAVLCGLISYRYFSGPHYGGAGSIPFKDAVYSLGGTVYVVGMWICHVCKNQAMADVRHGWIVVPESEQIKEADMYLLLHGAAGALTAGGMVISNVFVIEHLPFWLVLSLEICLGAAAAVGGALLGVARGAALAMPMRLSPLSDTAFSSKPGCGGR</sequence>
<organism evidence="2 3">
    <name type="scientific">Chitinivorax tropicus</name>
    <dbReference type="NCBI Taxonomy" id="714531"/>
    <lineage>
        <taxon>Bacteria</taxon>
        <taxon>Pseudomonadati</taxon>
        <taxon>Pseudomonadota</taxon>
        <taxon>Betaproteobacteria</taxon>
        <taxon>Chitinivorax</taxon>
    </lineage>
</organism>
<gene>
    <name evidence="2" type="ORF">HNQ59_000022</name>
</gene>
<evidence type="ECO:0000313" key="2">
    <source>
        <dbReference type="EMBL" id="MBB5016760.1"/>
    </source>
</evidence>